<dbReference type="Gene3D" id="2.60.120.260">
    <property type="entry name" value="Galactose-binding domain-like"/>
    <property type="match status" value="1"/>
</dbReference>
<dbReference type="InterPro" id="IPR013783">
    <property type="entry name" value="Ig-like_fold"/>
</dbReference>
<comment type="subunit">
    <text evidence="4">Homodimer.</text>
</comment>
<gene>
    <name evidence="17" type="ORF">ACFFGA_04475</name>
</gene>
<evidence type="ECO:0000256" key="12">
    <source>
        <dbReference type="ARBA" id="ARBA00041614"/>
    </source>
</evidence>
<evidence type="ECO:0000256" key="2">
    <source>
        <dbReference type="ARBA" id="ARBA00004613"/>
    </source>
</evidence>
<keyword evidence="8" id="KW-0325">Glycoprotein</keyword>
<feature type="domain" description="Beta-mannosidase Ig-fold" evidence="14">
    <location>
        <begin position="750"/>
        <end position="812"/>
    </location>
</feature>
<dbReference type="EC" id="3.2.1.25" evidence="5"/>
<dbReference type="InterPro" id="IPR041447">
    <property type="entry name" value="Mannosidase_ig"/>
</dbReference>
<feature type="domain" description="Mannosidase Ig/CBM-like" evidence="15">
    <location>
        <begin position="666"/>
        <end position="747"/>
    </location>
</feature>
<dbReference type="GO" id="GO:0016787">
    <property type="term" value="F:hydrolase activity"/>
    <property type="evidence" value="ECO:0007669"/>
    <property type="project" value="UniProtKB-KW"/>
</dbReference>
<name>A0ABV6Q6A4_9FLAO</name>
<dbReference type="InterPro" id="IPR041625">
    <property type="entry name" value="Beta-mannosidase_Ig"/>
</dbReference>
<dbReference type="Pfam" id="PF22666">
    <property type="entry name" value="Glyco_hydro_2_N2"/>
    <property type="match status" value="1"/>
</dbReference>
<sequence length="826" mass="97265">MKHLFFFFTLCLICFSCQPKHDVPVIIELDENWQFKNTHHLEWKPTTVPGNVHSDLLELGLIEDPFIGNNEEDVQWVSETDWEYKTTFSLVEETLQKKNIELNFEGLDTYASVYLNDSLILKTNNAFREFKVDVKPLLKKENNLHIIFDRTSKYELDEIIKLKYNLPEGERIFTRKAQFQYGWDWGPKLNTSGIWRPIKLVAWNDYKIREIDIKQIKLNDSIADILLDVKKLSNVELDKNLTYKIYINDKLMKTSSEVLKGYTWATRFQLKNPKRWWPHNLGEPYLYDIKVVVKEENKILDSISIKKGLRTIELVTEKDSIGESFYFKVNDVPVYAKGANYIPQNSFQNNVTDTHYEKLLNDVVDANMNMLRVWGGGIYENDIFYDLCDEKGILVWQDFMFACAMYPGDTNFLENVKLEAIDNVKRLRNHASIALWCGNNENSEGWHRWGWQDGRSEEEKEEIWNSYLKVFDSILPNTVEQLTDIDYWESSPKYGRGNPKYKTEGDAHDWWIWHDGYQFEHLEENVPRFMSEFGFQSFPSYETIRFINQNDSLEITSEGFKNHQKHSRGFQIIEDYMKRDFPVPESPEDYVYMSQVLQAYGITKGIEAQRRAKPYNMGTLYWQLNDCWPAVSWSSIDYFGNWKALHYKAKRSFENLLISSKVENGILETWIVNDDLVSRKGTLILQLIDFDGNIIWENSKAIKVDSNSSGIKHSLDLNRIQFKKNETVLVSKFNNEKSYFFFVKPKDLKLRQAEIQQKTLKTENGFSIELSSKTLQKDVFLFAKAKGHFSDNFFDLLPNEPKTIEFLTQNKESVNFNIKCINNFIR</sequence>
<dbReference type="SUPFAM" id="SSF51445">
    <property type="entry name" value="(Trans)glycosidases"/>
    <property type="match status" value="1"/>
</dbReference>
<comment type="caution">
    <text evidence="17">The sequence shown here is derived from an EMBL/GenBank/DDBJ whole genome shotgun (WGS) entry which is preliminary data.</text>
</comment>
<dbReference type="EMBL" id="JBHLTQ010000001">
    <property type="protein sequence ID" value="MFC0603798.1"/>
    <property type="molecule type" value="Genomic_DNA"/>
</dbReference>
<evidence type="ECO:0000256" key="4">
    <source>
        <dbReference type="ARBA" id="ARBA00011738"/>
    </source>
</evidence>
<keyword evidence="18" id="KW-1185">Reference proteome</keyword>
<reference evidence="17 18" key="1">
    <citation type="submission" date="2024-09" db="EMBL/GenBank/DDBJ databases">
        <authorList>
            <person name="Sun Q."/>
            <person name="Mori K."/>
        </authorList>
    </citation>
    <scope>NUCLEOTIDE SEQUENCE [LARGE SCALE GENOMIC DNA]</scope>
    <source>
        <strain evidence="17 18">NCAIM B.02481</strain>
    </source>
</reference>
<dbReference type="Pfam" id="PF17786">
    <property type="entry name" value="Mannosidase_ig"/>
    <property type="match status" value="1"/>
</dbReference>
<dbReference type="PANTHER" id="PTHR43730">
    <property type="entry name" value="BETA-MANNOSIDASE"/>
    <property type="match status" value="1"/>
</dbReference>
<comment type="pathway">
    <text evidence="3">Glycan metabolism; N-glycan degradation.</text>
</comment>
<organism evidence="17 18">
    <name type="scientific">Winogradskyella pulchriflava</name>
    <dbReference type="NCBI Taxonomy" id="1110688"/>
    <lineage>
        <taxon>Bacteria</taxon>
        <taxon>Pseudomonadati</taxon>
        <taxon>Bacteroidota</taxon>
        <taxon>Flavobacteriia</taxon>
        <taxon>Flavobacteriales</taxon>
        <taxon>Flavobacteriaceae</taxon>
        <taxon>Winogradskyella</taxon>
    </lineage>
</organism>
<evidence type="ECO:0000259" key="15">
    <source>
        <dbReference type="Pfam" id="PF17786"/>
    </source>
</evidence>
<dbReference type="InterPro" id="IPR036156">
    <property type="entry name" value="Beta-gal/glucu_dom_sf"/>
</dbReference>
<evidence type="ECO:0000259" key="14">
    <source>
        <dbReference type="Pfam" id="PF17753"/>
    </source>
</evidence>
<keyword evidence="6" id="KW-0964">Secreted</keyword>
<evidence type="ECO:0000256" key="5">
    <source>
        <dbReference type="ARBA" id="ARBA00012754"/>
    </source>
</evidence>
<evidence type="ECO:0000256" key="9">
    <source>
        <dbReference type="ARBA" id="ARBA00023295"/>
    </source>
</evidence>
<proteinExistence type="inferred from homology"/>
<comment type="subcellular location">
    <subcellularLocation>
        <location evidence="2">Secreted</location>
    </subcellularLocation>
</comment>
<evidence type="ECO:0000256" key="3">
    <source>
        <dbReference type="ARBA" id="ARBA00004740"/>
    </source>
</evidence>
<evidence type="ECO:0000259" key="16">
    <source>
        <dbReference type="Pfam" id="PF22666"/>
    </source>
</evidence>
<dbReference type="Pfam" id="PF00703">
    <property type="entry name" value="Glyco_hydro_2"/>
    <property type="match status" value="1"/>
</dbReference>
<dbReference type="RefSeq" id="WP_386060252.1">
    <property type="nucleotide sequence ID" value="NZ_JBHLTQ010000001.1"/>
</dbReference>
<evidence type="ECO:0000256" key="8">
    <source>
        <dbReference type="ARBA" id="ARBA00023180"/>
    </source>
</evidence>
<keyword evidence="9" id="KW-0326">Glycosidase</keyword>
<evidence type="ECO:0000256" key="10">
    <source>
        <dbReference type="ARBA" id="ARBA00038429"/>
    </source>
</evidence>
<dbReference type="InterPro" id="IPR054593">
    <property type="entry name" value="Beta-mannosidase-like_N2"/>
</dbReference>
<dbReference type="PANTHER" id="PTHR43730:SF1">
    <property type="entry name" value="BETA-MANNOSIDASE"/>
    <property type="match status" value="1"/>
</dbReference>
<evidence type="ECO:0000313" key="17">
    <source>
        <dbReference type="EMBL" id="MFC0603798.1"/>
    </source>
</evidence>
<dbReference type="Pfam" id="PF17753">
    <property type="entry name" value="Ig_mannosidase"/>
    <property type="match status" value="1"/>
</dbReference>
<dbReference type="Gene3D" id="2.60.40.10">
    <property type="entry name" value="Immunoglobulins"/>
    <property type="match status" value="3"/>
</dbReference>
<dbReference type="InterPro" id="IPR017853">
    <property type="entry name" value="GH"/>
</dbReference>
<keyword evidence="7 17" id="KW-0378">Hydrolase</keyword>
<dbReference type="Gene3D" id="3.20.20.80">
    <property type="entry name" value="Glycosidases"/>
    <property type="match status" value="1"/>
</dbReference>
<feature type="domain" description="Glycoside hydrolase family 2 immunoglobulin-like beta-sandwich" evidence="13">
    <location>
        <begin position="208"/>
        <end position="310"/>
    </location>
</feature>
<accession>A0ABV6Q6A4</accession>
<evidence type="ECO:0000256" key="1">
    <source>
        <dbReference type="ARBA" id="ARBA00000829"/>
    </source>
</evidence>
<dbReference type="SUPFAM" id="SSF49785">
    <property type="entry name" value="Galactose-binding domain-like"/>
    <property type="match status" value="1"/>
</dbReference>
<protein>
    <recommendedName>
        <fullName evidence="11">Beta-mannosidase B</fullName>
        <ecNumber evidence="5">3.2.1.25</ecNumber>
    </recommendedName>
    <alternativeName>
        <fullName evidence="12">Mannanase B</fullName>
    </alternativeName>
</protein>
<feature type="domain" description="Beta-mannosidase-like galactose-binding" evidence="16">
    <location>
        <begin position="33"/>
        <end position="196"/>
    </location>
</feature>
<evidence type="ECO:0000256" key="11">
    <source>
        <dbReference type="ARBA" id="ARBA00041069"/>
    </source>
</evidence>
<comment type="catalytic activity">
    <reaction evidence="1">
        <text>Hydrolysis of terminal, non-reducing beta-D-mannose residues in beta-D-mannosides.</text>
        <dbReference type="EC" id="3.2.1.25"/>
    </reaction>
</comment>
<evidence type="ECO:0000256" key="6">
    <source>
        <dbReference type="ARBA" id="ARBA00022525"/>
    </source>
</evidence>
<dbReference type="Proteomes" id="UP001589832">
    <property type="component" value="Unassembled WGS sequence"/>
</dbReference>
<dbReference type="InterPro" id="IPR008979">
    <property type="entry name" value="Galactose-bd-like_sf"/>
</dbReference>
<evidence type="ECO:0000256" key="7">
    <source>
        <dbReference type="ARBA" id="ARBA00022801"/>
    </source>
</evidence>
<dbReference type="InterPro" id="IPR050887">
    <property type="entry name" value="Beta-mannosidase_GH2"/>
</dbReference>
<dbReference type="InterPro" id="IPR006102">
    <property type="entry name" value="Ig-like_GH2"/>
</dbReference>
<evidence type="ECO:0000259" key="13">
    <source>
        <dbReference type="Pfam" id="PF00703"/>
    </source>
</evidence>
<evidence type="ECO:0000313" key="18">
    <source>
        <dbReference type="Proteomes" id="UP001589832"/>
    </source>
</evidence>
<dbReference type="SUPFAM" id="SSF49303">
    <property type="entry name" value="beta-Galactosidase/glucuronidase domain"/>
    <property type="match status" value="3"/>
</dbReference>
<comment type="similarity">
    <text evidence="10">Belongs to the glycosyl hydrolase 2 family. Beta-mannosidase B subfamily.</text>
</comment>